<dbReference type="AlphaFoldDB" id="A0A3P3XQ61"/>
<dbReference type="InterPro" id="IPR000014">
    <property type="entry name" value="PAS"/>
</dbReference>
<dbReference type="InterPro" id="IPR003594">
    <property type="entry name" value="HATPase_dom"/>
</dbReference>
<proteinExistence type="predicted"/>
<dbReference type="GO" id="GO:0016791">
    <property type="term" value="F:phosphatase activity"/>
    <property type="evidence" value="ECO:0007669"/>
    <property type="project" value="TreeGrafter"/>
</dbReference>
<dbReference type="Gene3D" id="3.30.565.10">
    <property type="entry name" value="Histidine kinase-like ATPase, C-terminal domain"/>
    <property type="match status" value="1"/>
</dbReference>
<dbReference type="PROSITE" id="PS50112">
    <property type="entry name" value="PAS"/>
    <property type="match status" value="1"/>
</dbReference>
<evidence type="ECO:0000259" key="2">
    <source>
        <dbReference type="PROSITE" id="PS50112"/>
    </source>
</evidence>
<name>A0A3P3XQ61_9SPIR</name>
<evidence type="ECO:0000313" key="3">
    <source>
        <dbReference type="EMBL" id="SLM18410.1"/>
    </source>
</evidence>
<organism evidence="3">
    <name type="scientific">uncultured spirochete</name>
    <dbReference type="NCBI Taxonomy" id="156406"/>
    <lineage>
        <taxon>Bacteria</taxon>
        <taxon>Pseudomonadati</taxon>
        <taxon>Spirochaetota</taxon>
        <taxon>Spirochaetia</taxon>
        <taxon>Spirochaetales</taxon>
        <taxon>environmental samples</taxon>
    </lineage>
</organism>
<dbReference type="Gene3D" id="3.60.40.10">
    <property type="entry name" value="PPM-type phosphatase domain"/>
    <property type="match status" value="1"/>
</dbReference>
<dbReference type="CDD" id="cd00130">
    <property type="entry name" value="PAS"/>
    <property type="match status" value="1"/>
</dbReference>
<accession>A0A3P3XQ61</accession>
<dbReference type="SMART" id="SM00091">
    <property type="entry name" value="PAS"/>
    <property type="match status" value="1"/>
</dbReference>
<dbReference type="Pfam" id="PF08447">
    <property type="entry name" value="PAS_3"/>
    <property type="match status" value="1"/>
</dbReference>
<dbReference type="Pfam" id="PF07228">
    <property type="entry name" value="SpoIIE"/>
    <property type="match status" value="1"/>
</dbReference>
<dbReference type="InterPro" id="IPR029016">
    <property type="entry name" value="GAF-like_dom_sf"/>
</dbReference>
<dbReference type="SUPFAM" id="SSF55781">
    <property type="entry name" value="GAF domain-like"/>
    <property type="match status" value="1"/>
</dbReference>
<dbReference type="SMART" id="SM00331">
    <property type="entry name" value="PP2C_SIG"/>
    <property type="match status" value="1"/>
</dbReference>
<dbReference type="NCBIfam" id="TIGR00229">
    <property type="entry name" value="sensory_box"/>
    <property type="match status" value="1"/>
</dbReference>
<dbReference type="PANTHER" id="PTHR43156:SF2">
    <property type="entry name" value="STAGE II SPORULATION PROTEIN E"/>
    <property type="match status" value="1"/>
</dbReference>
<dbReference type="InterPro" id="IPR052016">
    <property type="entry name" value="Bact_Sigma-Reg"/>
</dbReference>
<protein>
    <submittedName>
        <fullName evidence="3">Putative Phosphoserine phosphatase</fullName>
        <ecNumber evidence="3">3.1.3.3</ecNumber>
    </submittedName>
</protein>
<dbReference type="InterPro" id="IPR035965">
    <property type="entry name" value="PAS-like_dom_sf"/>
</dbReference>
<evidence type="ECO:0000256" key="1">
    <source>
        <dbReference type="ARBA" id="ARBA00022801"/>
    </source>
</evidence>
<dbReference type="SUPFAM" id="SSF55785">
    <property type="entry name" value="PYP-like sensor domain (PAS domain)"/>
    <property type="match status" value="1"/>
</dbReference>
<sequence length="727" mass="80378">MPAKNANGTESLIDRWNEENYRLLAENSTDLIARISIEGLCLYVSPACTELLGYTPEELRGRRVFDFIHPLDRRTVADSLESEVLFRFHKKIVCRLRRKNGYYGWFESKFQFFSDVGTKDLQVVAIARDIGDRIRAERFSTVRHTIAALKPSEADLEKDFASLLGTICTTLTWDLGEIWLVEDATSRLKLCSHWCGPSPRLKRFSETSSRMAFAPGVGLPGSLWSRGGVTLIDNLPAMYSAVRRKEYEEAGLKAAIGTVLADESRTYGVIVFISRRSIQRNQELLDMIEETGLELGTFIAKFRARESLRAESEKLGTLVEESTARIRELQSEINRQQRIEQDILMAAEVQRNLLPVGTPVLPGFDFSFAAIPARYISGDFYDFSKPSPSLCDIIIADVSGKGISAAMMTMAARAFFRHDDTVGISPAALLGAMNGALFTDLDHTEMFLTAQLIRIDSGRGIITYASAGHTEAVRFNPSSGECVCFPSTAPPIGILRDIEIGEMEIRTRPGDFFVIYSDGVTEASDESGGLFGMERFVRILRSREFVSSADIVQTVLAEVRSFSGDQPLADDLTLIAIGASQRESRLQIAATMENLDPAVAFVRDAALPYGSKIADDMELVASELVTNVIKHANPESAVAGNHANAAARDTMSMDISLRLESGRIIFDLVYPGPPFSPDTRARTLPDPFQEGGRGIHIVRALVDELEYSSTPMNHWHVVKRVSAEGSI</sequence>
<dbReference type="SUPFAM" id="SSF81606">
    <property type="entry name" value="PP2C-like"/>
    <property type="match status" value="1"/>
</dbReference>
<dbReference type="Gene3D" id="3.30.450.20">
    <property type="entry name" value="PAS domain"/>
    <property type="match status" value="1"/>
</dbReference>
<feature type="domain" description="PAS" evidence="2">
    <location>
        <begin position="17"/>
        <end position="81"/>
    </location>
</feature>
<dbReference type="EC" id="3.1.3.3" evidence="3"/>
<dbReference type="PANTHER" id="PTHR43156">
    <property type="entry name" value="STAGE II SPORULATION PROTEIN E-RELATED"/>
    <property type="match status" value="1"/>
</dbReference>
<gene>
    <name evidence="3" type="ORF">SPIRO4BDMA_40982</name>
</gene>
<dbReference type="Pfam" id="PF13581">
    <property type="entry name" value="HATPase_c_2"/>
    <property type="match status" value="1"/>
</dbReference>
<dbReference type="SUPFAM" id="SSF55874">
    <property type="entry name" value="ATPase domain of HSP90 chaperone/DNA topoisomerase II/histidine kinase"/>
    <property type="match status" value="1"/>
</dbReference>
<dbReference type="InterPro" id="IPR036457">
    <property type="entry name" value="PPM-type-like_dom_sf"/>
</dbReference>
<dbReference type="InterPro" id="IPR013655">
    <property type="entry name" value="PAS_fold_3"/>
</dbReference>
<dbReference type="CDD" id="cd16936">
    <property type="entry name" value="HATPase_RsbW-like"/>
    <property type="match status" value="1"/>
</dbReference>
<dbReference type="Gene3D" id="3.30.450.40">
    <property type="match status" value="1"/>
</dbReference>
<dbReference type="InterPro" id="IPR001932">
    <property type="entry name" value="PPM-type_phosphatase-like_dom"/>
</dbReference>
<dbReference type="InterPro" id="IPR036890">
    <property type="entry name" value="HATPase_C_sf"/>
</dbReference>
<keyword evidence="1 3" id="KW-0378">Hydrolase</keyword>
<reference evidence="3" key="1">
    <citation type="submission" date="2017-02" db="EMBL/GenBank/DDBJ databases">
        <authorList>
            <person name="Regsiter A."/>
            <person name="William W."/>
        </authorList>
    </citation>
    <scope>NUCLEOTIDE SEQUENCE</scope>
    <source>
        <strain evidence="3">BdmA 4</strain>
    </source>
</reference>
<dbReference type="EMBL" id="FWDO01000004">
    <property type="protein sequence ID" value="SLM18410.1"/>
    <property type="molecule type" value="Genomic_DNA"/>
</dbReference>